<accession>A0A9N7ULI7</accession>
<protein>
    <submittedName>
        <fullName evidence="2">Uncharacterized protein</fullName>
    </submittedName>
</protein>
<evidence type="ECO:0000256" key="1">
    <source>
        <dbReference type="SAM" id="MobiDB-lite"/>
    </source>
</evidence>
<feature type="region of interest" description="Disordered" evidence="1">
    <location>
        <begin position="106"/>
        <end position="149"/>
    </location>
</feature>
<dbReference type="EMBL" id="CADEAL010001446">
    <property type="protein sequence ID" value="CAB1432507.1"/>
    <property type="molecule type" value="Genomic_DNA"/>
</dbReference>
<proteinExistence type="predicted"/>
<keyword evidence="3" id="KW-1185">Reference proteome</keyword>
<comment type="caution">
    <text evidence="2">The sequence shown here is derived from an EMBL/GenBank/DDBJ whole genome shotgun (WGS) entry which is preliminary data.</text>
</comment>
<organism evidence="2 3">
    <name type="scientific">Pleuronectes platessa</name>
    <name type="common">European plaice</name>
    <dbReference type="NCBI Taxonomy" id="8262"/>
    <lineage>
        <taxon>Eukaryota</taxon>
        <taxon>Metazoa</taxon>
        <taxon>Chordata</taxon>
        <taxon>Craniata</taxon>
        <taxon>Vertebrata</taxon>
        <taxon>Euteleostomi</taxon>
        <taxon>Actinopterygii</taxon>
        <taxon>Neopterygii</taxon>
        <taxon>Teleostei</taxon>
        <taxon>Neoteleostei</taxon>
        <taxon>Acanthomorphata</taxon>
        <taxon>Carangaria</taxon>
        <taxon>Pleuronectiformes</taxon>
        <taxon>Pleuronectoidei</taxon>
        <taxon>Pleuronectidae</taxon>
        <taxon>Pleuronectes</taxon>
    </lineage>
</organism>
<dbReference type="Proteomes" id="UP001153269">
    <property type="component" value="Unassembled WGS sequence"/>
</dbReference>
<evidence type="ECO:0000313" key="2">
    <source>
        <dbReference type="EMBL" id="CAB1432507.1"/>
    </source>
</evidence>
<evidence type="ECO:0000313" key="3">
    <source>
        <dbReference type="Proteomes" id="UP001153269"/>
    </source>
</evidence>
<feature type="region of interest" description="Disordered" evidence="1">
    <location>
        <begin position="1"/>
        <end position="34"/>
    </location>
</feature>
<sequence length="149" mass="16139">MDGSHGKNQRKLKSLRLPPLSAHPDRSVTSPSAKTSLTKLEISFVPSPNPCFHLHRWTLPPPHPIPSLPRRVPSALALSRHKRTKEGSGLVALPLSQYSHPCRPECRGLGPKSPPHSKVKNWLTSGPKTIGGPSSPHPHGRPLGCPSLD</sequence>
<gene>
    <name evidence="2" type="ORF">PLEPLA_LOCUS20589</name>
</gene>
<reference evidence="2" key="1">
    <citation type="submission" date="2020-03" db="EMBL/GenBank/DDBJ databases">
        <authorList>
            <person name="Weist P."/>
        </authorList>
    </citation>
    <scope>NUCLEOTIDE SEQUENCE</scope>
</reference>
<dbReference type="AlphaFoldDB" id="A0A9N7ULI7"/>
<name>A0A9N7ULI7_PLEPL</name>